<dbReference type="Gene3D" id="3.90.79.10">
    <property type="entry name" value="Nucleoside Triphosphate Pyrophosphohydrolase"/>
    <property type="match status" value="1"/>
</dbReference>
<organism evidence="8 9">
    <name type="scientific">Legionella jordanis</name>
    <dbReference type="NCBI Taxonomy" id="456"/>
    <lineage>
        <taxon>Bacteria</taxon>
        <taxon>Pseudomonadati</taxon>
        <taxon>Pseudomonadota</taxon>
        <taxon>Gammaproteobacteria</taxon>
        <taxon>Legionellales</taxon>
        <taxon>Legionellaceae</taxon>
        <taxon>Legionella</taxon>
    </lineage>
</organism>
<dbReference type="InterPro" id="IPR015797">
    <property type="entry name" value="NUDIX_hydrolase-like_dom_sf"/>
</dbReference>
<evidence type="ECO:0000313" key="9">
    <source>
        <dbReference type="Proteomes" id="UP000055035"/>
    </source>
</evidence>
<dbReference type="GO" id="GO:0010945">
    <property type="term" value="F:coenzyme A diphosphatase activity"/>
    <property type="evidence" value="ECO:0007669"/>
    <property type="project" value="InterPro"/>
</dbReference>
<evidence type="ECO:0000256" key="4">
    <source>
        <dbReference type="ARBA" id="ARBA00022801"/>
    </source>
</evidence>
<evidence type="ECO:0000256" key="2">
    <source>
        <dbReference type="ARBA" id="ARBA00001946"/>
    </source>
</evidence>
<dbReference type="PROSITE" id="PS51462">
    <property type="entry name" value="NUDIX"/>
    <property type="match status" value="1"/>
</dbReference>
<comment type="cofactor">
    <cofactor evidence="2">
        <name>Mg(2+)</name>
        <dbReference type="ChEBI" id="CHEBI:18420"/>
    </cofactor>
</comment>
<gene>
    <name evidence="8" type="ORF">Ljor_1473</name>
</gene>
<evidence type="ECO:0000256" key="3">
    <source>
        <dbReference type="ARBA" id="ARBA00022723"/>
    </source>
</evidence>
<dbReference type="InterPro" id="IPR045121">
    <property type="entry name" value="CoAse"/>
</dbReference>
<dbReference type="CDD" id="cd03426">
    <property type="entry name" value="NUDIX_CoAse_Nudt7"/>
    <property type="match status" value="1"/>
</dbReference>
<dbReference type="RefSeq" id="WP_058470955.1">
    <property type="nucleotide sequence ID" value="NZ_CAAAIC010000003.1"/>
</dbReference>
<protein>
    <submittedName>
        <fullName evidence="8">MutT/nudix family transporter protein</fullName>
    </submittedName>
</protein>
<evidence type="ECO:0000256" key="6">
    <source>
        <dbReference type="ARBA" id="ARBA00023211"/>
    </source>
</evidence>
<evidence type="ECO:0000259" key="7">
    <source>
        <dbReference type="PROSITE" id="PS51462"/>
    </source>
</evidence>
<dbReference type="PANTHER" id="PTHR12992:SF11">
    <property type="entry name" value="MITOCHONDRIAL COENZYME A DIPHOSPHATASE NUDT8"/>
    <property type="match status" value="1"/>
</dbReference>
<keyword evidence="5" id="KW-0460">Magnesium</keyword>
<dbReference type="Pfam" id="PF00293">
    <property type="entry name" value="NUDIX"/>
    <property type="match status" value="1"/>
</dbReference>
<proteinExistence type="predicted"/>
<keyword evidence="3" id="KW-0479">Metal-binding</keyword>
<keyword evidence="6" id="KW-0464">Manganese</keyword>
<dbReference type="PATRIC" id="fig|456.5.peg.1576"/>
<reference evidence="8 9" key="1">
    <citation type="submission" date="2015-11" db="EMBL/GenBank/DDBJ databases">
        <title>Genomic analysis of 38 Legionella species identifies large and diverse effector repertoires.</title>
        <authorList>
            <person name="Burstein D."/>
            <person name="Amaro F."/>
            <person name="Zusman T."/>
            <person name="Lifshitz Z."/>
            <person name="Cohen O."/>
            <person name="Gilbert J.A."/>
            <person name="Pupko T."/>
            <person name="Shuman H.A."/>
            <person name="Segal G."/>
        </authorList>
    </citation>
    <scope>NUCLEOTIDE SEQUENCE [LARGE SCALE GENOMIC DNA]</scope>
    <source>
        <strain evidence="8 9">BL-540</strain>
    </source>
</reference>
<dbReference type="GO" id="GO:0046872">
    <property type="term" value="F:metal ion binding"/>
    <property type="evidence" value="ECO:0007669"/>
    <property type="project" value="UniProtKB-KW"/>
</dbReference>
<dbReference type="OrthoDB" id="9802805at2"/>
<feature type="domain" description="Nudix hydrolase" evidence="7">
    <location>
        <begin position="9"/>
        <end position="148"/>
    </location>
</feature>
<dbReference type="PANTHER" id="PTHR12992">
    <property type="entry name" value="NUDIX HYDROLASE"/>
    <property type="match status" value="1"/>
</dbReference>
<accession>A0A0W0VAS1</accession>
<dbReference type="InterPro" id="IPR000086">
    <property type="entry name" value="NUDIX_hydrolase_dom"/>
</dbReference>
<evidence type="ECO:0000256" key="1">
    <source>
        <dbReference type="ARBA" id="ARBA00001936"/>
    </source>
</evidence>
<dbReference type="STRING" id="456.Ljor_1473"/>
<evidence type="ECO:0000313" key="8">
    <source>
        <dbReference type="EMBL" id="KTD17167.1"/>
    </source>
</evidence>
<dbReference type="EMBL" id="LNYJ01000011">
    <property type="protein sequence ID" value="KTD17167.1"/>
    <property type="molecule type" value="Genomic_DNA"/>
</dbReference>
<keyword evidence="9" id="KW-1185">Reference proteome</keyword>
<comment type="caution">
    <text evidence="8">The sequence shown here is derived from an EMBL/GenBank/DDBJ whole genome shotgun (WGS) entry which is preliminary data.</text>
</comment>
<dbReference type="Proteomes" id="UP000055035">
    <property type="component" value="Unassembled WGS sequence"/>
</dbReference>
<sequence length="168" mass="19037">MSSPKSKDRLNQTASVLVLHELSSDSLVLTVRSLDLKMHPGEVCFPGGRWQEGDDNLLATAFRELHEELGIGSSRLVLLKAMQPESTLTGFIIHPWLAAIDSLHPYLADPKEVADVIFLPIKQVRDSQNYQRIKLNREGINFTSWQYTASNHFIWGATVRIMRQLIEI</sequence>
<dbReference type="SUPFAM" id="SSF55811">
    <property type="entry name" value="Nudix"/>
    <property type="match status" value="1"/>
</dbReference>
<comment type="cofactor">
    <cofactor evidence="1">
        <name>Mn(2+)</name>
        <dbReference type="ChEBI" id="CHEBI:29035"/>
    </cofactor>
</comment>
<dbReference type="AlphaFoldDB" id="A0A0W0VAS1"/>
<keyword evidence="4" id="KW-0378">Hydrolase</keyword>
<evidence type="ECO:0000256" key="5">
    <source>
        <dbReference type="ARBA" id="ARBA00022842"/>
    </source>
</evidence>
<name>A0A0W0VAS1_9GAMM</name>